<accession>A0A4Q9GNY0</accession>
<dbReference type="EMBL" id="SIUB01000001">
    <property type="protein sequence ID" value="TBN55221.1"/>
    <property type="molecule type" value="Genomic_DNA"/>
</dbReference>
<organism evidence="2 3">
    <name type="scientific">Hansschlegelia quercus</name>
    <dbReference type="NCBI Taxonomy" id="2528245"/>
    <lineage>
        <taxon>Bacteria</taxon>
        <taxon>Pseudomonadati</taxon>
        <taxon>Pseudomonadota</taxon>
        <taxon>Alphaproteobacteria</taxon>
        <taxon>Hyphomicrobiales</taxon>
        <taxon>Methylopilaceae</taxon>
        <taxon>Hansschlegelia</taxon>
    </lineage>
</organism>
<proteinExistence type="predicted"/>
<comment type="caution">
    <text evidence="2">The sequence shown here is derived from an EMBL/GenBank/DDBJ whole genome shotgun (WGS) entry which is preliminary data.</text>
</comment>
<dbReference type="InterPro" id="IPR000835">
    <property type="entry name" value="HTH_MarR-typ"/>
</dbReference>
<dbReference type="SUPFAM" id="SSF46785">
    <property type="entry name" value="Winged helix' DNA-binding domain"/>
    <property type="match status" value="1"/>
</dbReference>
<dbReference type="PROSITE" id="PS50995">
    <property type="entry name" value="HTH_MARR_2"/>
    <property type="match status" value="1"/>
</dbReference>
<keyword evidence="3" id="KW-1185">Reference proteome</keyword>
<dbReference type="InterPro" id="IPR036390">
    <property type="entry name" value="WH_DNA-bd_sf"/>
</dbReference>
<dbReference type="GO" id="GO:0003700">
    <property type="term" value="F:DNA-binding transcription factor activity"/>
    <property type="evidence" value="ECO:0007669"/>
    <property type="project" value="InterPro"/>
</dbReference>
<gene>
    <name evidence="2" type="ORF">EYR15_03565</name>
</gene>
<evidence type="ECO:0000313" key="3">
    <source>
        <dbReference type="Proteomes" id="UP000291613"/>
    </source>
</evidence>
<dbReference type="Pfam" id="PF12802">
    <property type="entry name" value="MarR_2"/>
    <property type="match status" value="1"/>
</dbReference>
<feature type="domain" description="HTH marR-type" evidence="1">
    <location>
        <begin position="22"/>
        <end position="157"/>
    </location>
</feature>
<dbReference type="PANTHER" id="PTHR33164:SF101">
    <property type="entry name" value="TRANSCRIPTIONAL REPRESSOR MPRA"/>
    <property type="match status" value="1"/>
</dbReference>
<dbReference type="PANTHER" id="PTHR33164">
    <property type="entry name" value="TRANSCRIPTIONAL REGULATOR, MARR FAMILY"/>
    <property type="match status" value="1"/>
</dbReference>
<reference evidence="2 3" key="1">
    <citation type="submission" date="2019-02" db="EMBL/GenBank/DDBJ databases">
        <title>Hansschlegelia quercus sp. nov., a novel methylotrophic bacterium from buds of oak (Quercus robur L.).</title>
        <authorList>
            <person name="Agafonova N.V."/>
            <person name="Kaparullina E.N."/>
            <person name="Grouzdev D.S."/>
            <person name="Doronina N.V."/>
        </authorList>
    </citation>
    <scope>NUCLEOTIDE SEQUENCE [LARGE SCALE GENOMIC DNA]</scope>
    <source>
        <strain evidence="2 3">Dub</strain>
    </source>
</reference>
<protein>
    <submittedName>
        <fullName evidence="2">MarR family transcriptional regulator</fullName>
    </submittedName>
</protein>
<dbReference type="RefSeq" id="WP_131001472.1">
    <property type="nucleotide sequence ID" value="NZ_JBHSZR010000002.1"/>
</dbReference>
<dbReference type="OrthoDB" id="8255121at2"/>
<sequence>MSAAPTTVSRSALLIGGSDDAFRSLVDDLTHFATRLQQIREALARQMGVTTPQYVMLMALARRTPGSAIGTKDLAARLRVSVPFVVTETKKLEAMGFLQKQPIAADRRRIDIVLTKRGLQSVEALGSRQRTVNDILFSGVDEAKFSQLQKITKDLLEACEPALEAAEH</sequence>
<dbReference type="SMART" id="SM00347">
    <property type="entry name" value="HTH_MARR"/>
    <property type="match status" value="1"/>
</dbReference>
<dbReference type="Proteomes" id="UP000291613">
    <property type="component" value="Unassembled WGS sequence"/>
</dbReference>
<dbReference type="InterPro" id="IPR039422">
    <property type="entry name" value="MarR/SlyA-like"/>
</dbReference>
<evidence type="ECO:0000259" key="1">
    <source>
        <dbReference type="PROSITE" id="PS50995"/>
    </source>
</evidence>
<dbReference type="Gene3D" id="1.10.10.10">
    <property type="entry name" value="Winged helix-like DNA-binding domain superfamily/Winged helix DNA-binding domain"/>
    <property type="match status" value="1"/>
</dbReference>
<name>A0A4Q9GNY0_9HYPH</name>
<dbReference type="GO" id="GO:0006950">
    <property type="term" value="P:response to stress"/>
    <property type="evidence" value="ECO:0007669"/>
    <property type="project" value="TreeGrafter"/>
</dbReference>
<evidence type="ECO:0000313" key="2">
    <source>
        <dbReference type="EMBL" id="TBN55221.1"/>
    </source>
</evidence>
<dbReference type="InterPro" id="IPR036388">
    <property type="entry name" value="WH-like_DNA-bd_sf"/>
</dbReference>
<dbReference type="AlphaFoldDB" id="A0A4Q9GNY0"/>